<keyword evidence="4" id="KW-1185">Reference proteome</keyword>
<evidence type="ECO:0000313" key="4">
    <source>
        <dbReference type="Proteomes" id="UP000199086"/>
    </source>
</evidence>
<feature type="transmembrane region" description="Helical" evidence="2">
    <location>
        <begin position="38"/>
        <end position="58"/>
    </location>
</feature>
<feature type="transmembrane region" description="Helical" evidence="2">
    <location>
        <begin position="78"/>
        <end position="97"/>
    </location>
</feature>
<dbReference type="STRING" id="1577474.GA0111570_108133"/>
<keyword evidence="2" id="KW-0812">Transmembrane</keyword>
<organism evidence="3 4">
    <name type="scientific">Raineyella antarctica</name>
    <dbReference type="NCBI Taxonomy" id="1577474"/>
    <lineage>
        <taxon>Bacteria</taxon>
        <taxon>Bacillati</taxon>
        <taxon>Actinomycetota</taxon>
        <taxon>Actinomycetes</taxon>
        <taxon>Propionibacteriales</taxon>
        <taxon>Propionibacteriaceae</taxon>
        <taxon>Raineyella</taxon>
    </lineage>
</organism>
<proteinExistence type="predicted"/>
<feature type="compositionally biased region" description="Low complexity" evidence="1">
    <location>
        <begin position="128"/>
        <end position="161"/>
    </location>
</feature>
<dbReference type="EMBL" id="FMYF01000008">
    <property type="protein sequence ID" value="SDB91907.1"/>
    <property type="molecule type" value="Genomic_DNA"/>
</dbReference>
<dbReference type="Proteomes" id="UP000199086">
    <property type="component" value="Unassembled WGS sequence"/>
</dbReference>
<gene>
    <name evidence="3" type="ORF">GA0111570_108133</name>
</gene>
<sequence length="183" mass="18765">MNPADVLLIACLALVVIGLVYTLIAWRAGYGAGHVLEGLGLAGLSVGLYLSGLMQLAYDLLAALVAWGRALVWTTQVQAGIGALAVAVVLWVVAGALNRRGIGVLTKQDRAERRQARVAARADKKGADPATARPSAARTATTTPAAAQAKPAARPGAAPGAGKAGQDDDLDEIEAILRKRGIN</sequence>
<evidence type="ECO:0000256" key="2">
    <source>
        <dbReference type="SAM" id="Phobius"/>
    </source>
</evidence>
<keyword evidence="2" id="KW-1133">Transmembrane helix</keyword>
<protein>
    <recommendedName>
        <fullName evidence="5">Cellulose synthase</fullName>
    </recommendedName>
</protein>
<accession>A0A1G6HC75</accession>
<feature type="transmembrane region" description="Helical" evidence="2">
    <location>
        <begin position="6"/>
        <end position="26"/>
    </location>
</feature>
<feature type="region of interest" description="Disordered" evidence="1">
    <location>
        <begin position="118"/>
        <end position="170"/>
    </location>
</feature>
<reference evidence="3 4" key="1">
    <citation type="submission" date="2016-06" db="EMBL/GenBank/DDBJ databases">
        <authorList>
            <person name="Olsen C.W."/>
            <person name="Carey S."/>
            <person name="Hinshaw L."/>
            <person name="Karasin A.I."/>
        </authorList>
    </citation>
    <scope>NUCLEOTIDE SEQUENCE [LARGE SCALE GENOMIC DNA]</scope>
    <source>
        <strain evidence="3 4">LZ-22</strain>
    </source>
</reference>
<keyword evidence="2" id="KW-0472">Membrane</keyword>
<dbReference type="RefSeq" id="WP_092611784.1">
    <property type="nucleotide sequence ID" value="NZ_FMYF01000008.1"/>
</dbReference>
<evidence type="ECO:0000313" key="3">
    <source>
        <dbReference type="EMBL" id="SDB91907.1"/>
    </source>
</evidence>
<evidence type="ECO:0008006" key="5">
    <source>
        <dbReference type="Google" id="ProtNLM"/>
    </source>
</evidence>
<name>A0A1G6HC75_9ACTN</name>
<evidence type="ECO:0000256" key="1">
    <source>
        <dbReference type="SAM" id="MobiDB-lite"/>
    </source>
</evidence>
<dbReference type="AlphaFoldDB" id="A0A1G6HC75"/>
<feature type="compositionally biased region" description="Basic and acidic residues" evidence="1">
    <location>
        <begin position="118"/>
        <end position="127"/>
    </location>
</feature>